<reference evidence="3 4" key="1">
    <citation type="submission" date="2024-05" db="EMBL/GenBank/DDBJ databases">
        <title>Neorhizobium sp. Rsf11, a plant growth promoting and heavy metal resistant PAH-degrader.</title>
        <authorList>
            <person name="Golubev S.N."/>
            <person name="Muratova A.Y."/>
            <person name="Markelova M.I."/>
        </authorList>
    </citation>
    <scope>NUCLEOTIDE SEQUENCE [LARGE SCALE GENOMIC DNA]</scope>
    <source>
        <strain evidence="3 4">Rsf11</strain>
    </source>
</reference>
<feature type="domain" description="Multidrug resistance protein MdtA-like barrel-sandwich hybrid" evidence="1">
    <location>
        <begin position="92"/>
        <end position="286"/>
    </location>
</feature>
<gene>
    <name evidence="3" type="ORF">ABK249_08170</name>
</gene>
<dbReference type="PANTHER" id="PTHR30386:SF24">
    <property type="entry name" value="MULTIDRUG RESISTANCE EFFLUX PUMP"/>
    <property type="match status" value="1"/>
</dbReference>
<dbReference type="PANTHER" id="PTHR30386">
    <property type="entry name" value="MEMBRANE FUSION SUBUNIT OF EMRAB-TOLC MULTIDRUG EFFLUX PUMP"/>
    <property type="match status" value="1"/>
</dbReference>
<accession>A0ABV0LZ81</accession>
<protein>
    <submittedName>
        <fullName evidence="3">HlyD family secretion protein</fullName>
    </submittedName>
</protein>
<evidence type="ECO:0000259" key="1">
    <source>
        <dbReference type="Pfam" id="PF25917"/>
    </source>
</evidence>
<dbReference type="InterPro" id="IPR050739">
    <property type="entry name" value="MFP"/>
</dbReference>
<evidence type="ECO:0000259" key="2">
    <source>
        <dbReference type="Pfam" id="PF25963"/>
    </source>
</evidence>
<dbReference type="RefSeq" id="WP_227703459.1">
    <property type="nucleotide sequence ID" value="NZ_JBEAAL010000004.1"/>
</dbReference>
<dbReference type="InterPro" id="IPR058625">
    <property type="entry name" value="MdtA-like_BSH"/>
</dbReference>
<dbReference type="SUPFAM" id="SSF111369">
    <property type="entry name" value="HlyD-like secretion proteins"/>
    <property type="match status" value="2"/>
</dbReference>
<dbReference type="Gene3D" id="1.10.287.470">
    <property type="entry name" value="Helix hairpin bin"/>
    <property type="match status" value="1"/>
</dbReference>
<name>A0ABV0LZ81_9HYPH</name>
<evidence type="ECO:0000313" key="3">
    <source>
        <dbReference type="EMBL" id="MEQ1404905.1"/>
    </source>
</evidence>
<dbReference type="Proteomes" id="UP001496627">
    <property type="component" value="Unassembled WGS sequence"/>
</dbReference>
<evidence type="ECO:0000313" key="4">
    <source>
        <dbReference type="Proteomes" id="UP001496627"/>
    </source>
</evidence>
<sequence length="400" mass="42779">MVELPGARAFEAKEPEESLRIVATTESVVPEPPNAGAPARKSAKRGAVRTGILAITLAAGAAIGVDTGYRHFVVNRYVQQTDNAYVKADFTTVAPKMSGYIKEILVEDNDTVKAGQLIARIDDRDFQIALSQAKADLESADAAIRNVDAQIALQHSLVEQAVAALNSSNAAFAFALAEADRSTKLIMNGAGTRSRAEQSASLRDQAAAAVKRDEANVIATRNKIPVLESQKDQAVAQRHRVAAQVAQAELNLSYTQIVAPVDGTIGARTLRIGQLVNAGTQLMAVVPLDAIYVVANFKETQVSDIHPAQPVTIRVDSFPGIEIGGRVESLSPGSGSEFSLLPADNATGNFTKVVQRVPVKITIDDKTLAGRLRAGMSVVPRVDTRDGRNDFWDHWILQSN</sequence>
<dbReference type="Pfam" id="PF25917">
    <property type="entry name" value="BSH_RND"/>
    <property type="match status" value="1"/>
</dbReference>
<organism evidence="3 4">
    <name type="scientific">Neorhizobium phenanthreniclasticum</name>
    <dbReference type="NCBI Taxonomy" id="3157917"/>
    <lineage>
        <taxon>Bacteria</taxon>
        <taxon>Pseudomonadati</taxon>
        <taxon>Pseudomonadota</taxon>
        <taxon>Alphaproteobacteria</taxon>
        <taxon>Hyphomicrobiales</taxon>
        <taxon>Rhizobiaceae</taxon>
        <taxon>Rhizobium/Agrobacterium group</taxon>
        <taxon>Neorhizobium</taxon>
    </lineage>
</organism>
<dbReference type="Gene3D" id="2.40.50.100">
    <property type="match status" value="1"/>
</dbReference>
<comment type="caution">
    <text evidence="3">The sequence shown here is derived from an EMBL/GenBank/DDBJ whole genome shotgun (WGS) entry which is preliminary data.</text>
</comment>
<feature type="domain" description="p-hydroxybenzoic acid efflux pump subunit AaeA-like beta-barrel" evidence="2">
    <location>
        <begin position="291"/>
        <end position="378"/>
    </location>
</feature>
<dbReference type="Pfam" id="PF25963">
    <property type="entry name" value="Beta-barrel_AAEA"/>
    <property type="match status" value="1"/>
</dbReference>
<proteinExistence type="predicted"/>
<dbReference type="EMBL" id="JBEAAL010000004">
    <property type="protein sequence ID" value="MEQ1404905.1"/>
    <property type="molecule type" value="Genomic_DNA"/>
</dbReference>
<dbReference type="InterPro" id="IPR058634">
    <property type="entry name" value="AaeA-lik-b-barrel"/>
</dbReference>
<keyword evidence="4" id="KW-1185">Reference proteome</keyword>
<dbReference type="Gene3D" id="2.40.30.170">
    <property type="match status" value="1"/>
</dbReference>